<dbReference type="SUPFAM" id="SSF161098">
    <property type="entry name" value="MetI-like"/>
    <property type="match status" value="1"/>
</dbReference>
<keyword evidence="6" id="KW-0653">Protein transport</keyword>
<evidence type="ECO:0000259" key="10">
    <source>
        <dbReference type="PROSITE" id="PS50928"/>
    </source>
</evidence>
<evidence type="ECO:0000256" key="3">
    <source>
        <dbReference type="ARBA" id="ARBA00022475"/>
    </source>
</evidence>
<keyword evidence="2 9" id="KW-0813">Transport</keyword>
<evidence type="ECO:0000256" key="8">
    <source>
        <dbReference type="ARBA" id="ARBA00023136"/>
    </source>
</evidence>
<keyword evidence="12" id="KW-1185">Reference proteome</keyword>
<evidence type="ECO:0000256" key="9">
    <source>
        <dbReference type="RuleBase" id="RU363032"/>
    </source>
</evidence>
<evidence type="ECO:0000256" key="7">
    <source>
        <dbReference type="ARBA" id="ARBA00022989"/>
    </source>
</evidence>
<evidence type="ECO:0000256" key="2">
    <source>
        <dbReference type="ARBA" id="ARBA00022448"/>
    </source>
</evidence>
<feature type="transmembrane region" description="Helical" evidence="9">
    <location>
        <begin position="255"/>
        <end position="276"/>
    </location>
</feature>
<dbReference type="Gene3D" id="1.10.3720.10">
    <property type="entry name" value="MetI-like"/>
    <property type="match status" value="1"/>
</dbReference>
<dbReference type="Proteomes" id="UP001322481">
    <property type="component" value="Chromosome"/>
</dbReference>
<dbReference type="InterPro" id="IPR025966">
    <property type="entry name" value="OppC_N"/>
</dbReference>
<protein>
    <submittedName>
        <fullName evidence="11">ABC transporter permease</fullName>
    </submittedName>
</protein>
<evidence type="ECO:0000313" key="12">
    <source>
        <dbReference type="Proteomes" id="UP001322481"/>
    </source>
</evidence>
<feature type="transmembrane region" description="Helical" evidence="9">
    <location>
        <begin position="116"/>
        <end position="138"/>
    </location>
</feature>
<gene>
    <name evidence="11" type="ORF">U0R22_001374</name>
</gene>
<evidence type="ECO:0000256" key="1">
    <source>
        <dbReference type="ARBA" id="ARBA00004651"/>
    </source>
</evidence>
<dbReference type="PANTHER" id="PTHR43386">
    <property type="entry name" value="OLIGOPEPTIDE TRANSPORT SYSTEM PERMEASE PROTEIN APPC"/>
    <property type="match status" value="1"/>
</dbReference>
<dbReference type="PANTHER" id="PTHR43386:SF1">
    <property type="entry name" value="D,D-DIPEPTIDE TRANSPORT SYSTEM PERMEASE PROTEIN DDPC-RELATED"/>
    <property type="match status" value="1"/>
</dbReference>
<feature type="transmembrane region" description="Helical" evidence="9">
    <location>
        <begin position="144"/>
        <end position="163"/>
    </location>
</feature>
<dbReference type="EMBL" id="CP139858">
    <property type="protein sequence ID" value="WQB97254.1"/>
    <property type="molecule type" value="Genomic_DNA"/>
</dbReference>
<keyword evidence="3" id="KW-1003">Cell membrane</keyword>
<reference evidence="11 12" key="1">
    <citation type="submission" date="2023-11" db="EMBL/GenBank/DDBJ databases">
        <authorList>
            <person name="Panchal A.K."/>
            <person name="Meaney J.S."/>
            <person name="Karas B.J."/>
            <person name="diCenzo G.C."/>
        </authorList>
    </citation>
    <scope>NUCLEOTIDE SEQUENCE [LARGE SCALE GENOMIC DNA]</scope>
    <source>
        <strain evidence="11 12">NZP2235</strain>
    </source>
</reference>
<comment type="similarity">
    <text evidence="9">Belongs to the binding-protein-dependent transport system permease family.</text>
</comment>
<dbReference type="PROSITE" id="PS50928">
    <property type="entry name" value="ABC_TM1"/>
    <property type="match status" value="1"/>
</dbReference>
<proteinExistence type="inferred from homology"/>
<keyword evidence="8 9" id="KW-0472">Membrane</keyword>
<dbReference type="Pfam" id="PF12911">
    <property type="entry name" value="OppC_N"/>
    <property type="match status" value="1"/>
</dbReference>
<keyword evidence="5" id="KW-0571">Peptide transport</keyword>
<dbReference type="CDD" id="cd06261">
    <property type="entry name" value="TM_PBP2"/>
    <property type="match status" value="1"/>
</dbReference>
<sequence>MRALGYLKRNPISLVGVLLLLAFVLVAIFAPVLAPPQEFQMSVYDTPRAGFLATPQPPSPEAIFGTTEGQYDIYYAVIWGTRTAFKIGLGVVAISVLIGTIIGSLAAFYGGIVDEVLMRVVDVFMAVPFLIAAMVLTALLGKGLGPITVALTTFGWMGYARVVRSEILRIREMDFVNAARSYGAGDFRLIVFHILPNAFFPVLVLATMATGSMVLTASALSFLGVGTEEGYADWGQFIAYARNWIVGQPGNPFQYWYTLAFPGAAIFLFVLAWNLVGDALRDILDPRHTN</sequence>
<dbReference type="InterPro" id="IPR050366">
    <property type="entry name" value="BP-dependent_transpt_permease"/>
</dbReference>
<evidence type="ECO:0000256" key="6">
    <source>
        <dbReference type="ARBA" id="ARBA00022927"/>
    </source>
</evidence>
<keyword evidence="4 9" id="KW-0812">Transmembrane</keyword>
<evidence type="ECO:0000256" key="5">
    <source>
        <dbReference type="ARBA" id="ARBA00022856"/>
    </source>
</evidence>
<name>A0ABZ0VMB8_9HYPH</name>
<dbReference type="InterPro" id="IPR035906">
    <property type="entry name" value="MetI-like_sf"/>
</dbReference>
<evidence type="ECO:0000256" key="4">
    <source>
        <dbReference type="ARBA" id="ARBA00022692"/>
    </source>
</evidence>
<evidence type="ECO:0000313" key="11">
    <source>
        <dbReference type="EMBL" id="WQB97254.1"/>
    </source>
</evidence>
<feature type="transmembrane region" description="Helical" evidence="9">
    <location>
        <begin position="12"/>
        <end position="34"/>
    </location>
</feature>
<accession>A0ABZ0VMB8</accession>
<organism evidence="11 12">
    <name type="scientific">Mesorhizobium huakuii</name>
    <dbReference type="NCBI Taxonomy" id="28104"/>
    <lineage>
        <taxon>Bacteria</taxon>
        <taxon>Pseudomonadati</taxon>
        <taxon>Pseudomonadota</taxon>
        <taxon>Alphaproteobacteria</taxon>
        <taxon>Hyphomicrobiales</taxon>
        <taxon>Phyllobacteriaceae</taxon>
        <taxon>Mesorhizobium</taxon>
    </lineage>
</organism>
<feature type="domain" description="ABC transmembrane type-1" evidence="10">
    <location>
        <begin position="81"/>
        <end position="277"/>
    </location>
</feature>
<feature type="transmembrane region" description="Helical" evidence="9">
    <location>
        <begin position="198"/>
        <end position="223"/>
    </location>
</feature>
<feature type="transmembrane region" description="Helical" evidence="9">
    <location>
        <begin position="87"/>
        <end position="109"/>
    </location>
</feature>
<keyword evidence="7 9" id="KW-1133">Transmembrane helix</keyword>
<dbReference type="InterPro" id="IPR000515">
    <property type="entry name" value="MetI-like"/>
</dbReference>
<comment type="subcellular location">
    <subcellularLocation>
        <location evidence="1 9">Cell membrane</location>
        <topology evidence="1 9">Multi-pass membrane protein</topology>
    </subcellularLocation>
</comment>
<dbReference type="Pfam" id="PF00528">
    <property type="entry name" value="BPD_transp_1"/>
    <property type="match status" value="1"/>
</dbReference>
<dbReference type="RefSeq" id="WP_322417938.1">
    <property type="nucleotide sequence ID" value="NZ_CP139858.1"/>
</dbReference>